<comment type="caution">
    <text evidence="1">The sequence shown here is derived from an EMBL/GenBank/DDBJ whole genome shotgun (WGS) entry which is preliminary data.</text>
</comment>
<reference evidence="2" key="1">
    <citation type="journal article" date="2022" name="Mol. Ecol. Resour.">
        <title>The genomes of chicory, endive, great burdock and yacon provide insights into Asteraceae palaeo-polyploidization history and plant inulin production.</title>
        <authorList>
            <person name="Fan W."/>
            <person name="Wang S."/>
            <person name="Wang H."/>
            <person name="Wang A."/>
            <person name="Jiang F."/>
            <person name="Liu H."/>
            <person name="Zhao H."/>
            <person name="Xu D."/>
            <person name="Zhang Y."/>
        </authorList>
    </citation>
    <scope>NUCLEOTIDE SEQUENCE [LARGE SCALE GENOMIC DNA]</scope>
    <source>
        <strain evidence="2">cv. Yunnan</strain>
    </source>
</reference>
<gene>
    <name evidence="1" type="ORF">L1987_56353</name>
</gene>
<accession>A0ACB9ECK5</accession>
<sequence length="74" mass="7623">MAEHSDDLDELLDSALDDFQTLNLASSSQSGDGGGSKEEASSLPSGVQGLGLGLPDLRSKNKGKKKVAPKESHA</sequence>
<keyword evidence="2" id="KW-1185">Reference proteome</keyword>
<protein>
    <submittedName>
        <fullName evidence="1">Uncharacterized protein</fullName>
    </submittedName>
</protein>
<dbReference type="Proteomes" id="UP001056120">
    <property type="component" value="Linkage Group LG18"/>
</dbReference>
<evidence type="ECO:0000313" key="2">
    <source>
        <dbReference type="Proteomes" id="UP001056120"/>
    </source>
</evidence>
<dbReference type="EMBL" id="CM042035">
    <property type="protein sequence ID" value="KAI3756532.1"/>
    <property type="molecule type" value="Genomic_DNA"/>
</dbReference>
<evidence type="ECO:0000313" key="1">
    <source>
        <dbReference type="EMBL" id="KAI3756532.1"/>
    </source>
</evidence>
<organism evidence="1 2">
    <name type="scientific">Smallanthus sonchifolius</name>
    <dbReference type="NCBI Taxonomy" id="185202"/>
    <lineage>
        <taxon>Eukaryota</taxon>
        <taxon>Viridiplantae</taxon>
        <taxon>Streptophyta</taxon>
        <taxon>Embryophyta</taxon>
        <taxon>Tracheophyta</taxon>
        <taxon>Spermatophyta</taxon>
        <taxon>Magnoliopsida</taxon>
        <taxon>eudicotyledons</taxon>
        <taxon>Gunneridae</taxon>
        <taxon>Pentapetalae</taxon>
        <taxon>asterids</taxon>
        <taxon>campanulids</taxon>
        <taxon>Asterales</taxon>
        <taxon>Asteraceae</taxon>
        <taxon>Asteroideae</taxon>
        <taxon>Heliantheae alliance</taxon>
        <taxon>Millerieae</taxon>
        <taxon>Smallanthus</taxon>
    </lineage>
</organism>
<name>A0ACB9ECK5_9ASTR</name>
<reference evidence="1 2" key="2">
    <citation type="journal article" date="2022" name="Mol. Ecol. Resour.">
        <title>The genomes of chicory, endive, great burdock and yacon provide insights into Asteraceae paleo-polyploidization history and plant inulin production.</title>
        <authorList>
            <person name="Fan W."/>
            <person name="Wang S."/>
            <person name="Wang H."/>
            <person name="Wang A."/>
            <person name="Jiang F."/>
            <person name="Liu H."/>
            <person name="Zhao H."/>
            <person name="Xu D."/>
            <person name="Zhang Y."/>
        </authorList>
    </citation>
    <scope>NUCLEOTIDE SEQUENCE [LARGE SCALE GENOMIC DNA]</scope>
    <source>
        <strain evidence="2">cv. Yunnan</strain>
        <tissue evidence="1">Leaves</tissue>
    </source>
</reference>
<proteinExistence type="predicted"/>